<comment type="subcellular location">
    <subcellularLocation>
        <location evidence="1">Cytoplasm</location>
    </subcellularLocation>
</comment>
<keyword evidence="3" id="KW-0479">Metal-binding</keyword>
<gene>
    <name evidence="6" type="ORF">DB32_007921</name>
</gene>
<reference evidence="6 7" key="1">
    <citation type="submission" date="2015-03" db="EMBL/GenBank/DDBJ databases">
        <title>Genome assembly of Sandaracinus amylolyticus DSM 53668.</title>
        <authorList>
            <person name="Sharma G."/>
            <person name="Subramanian S."/>
        </authorList>
    </citation>
    <scope>NUCLEOTIDE SEQUENCE [LARGE SCALE GENOMIC DNA]</scope>
    <source>
        <strain evidence="6 7">DSM 53668</strain>
    </source>
</reference>
<dbReference type="RefSeq" id="WP_053237708.1">
    <property type="nucleotide sequence ID" value="NZ_CP011125.1"/>
</dbReference>
<keyword evidence="7" id="KW-1185">Reference proteome</keyword>
<dbReference type="InterPro" id="IPR019903">
    <property type="entry name" value="RIC_family"/>
</dbReference>
<dbReference type="EMBL" id="CP011125">
    <property type="protein sequence ID" value="AKF10772.1"/>
    <property type="molecule type" value="Genomic_DNA"/>
</dbReference>
<sequence>MKPDEVARTTIVRDILLDIAGAETALERHHVDYCCGGALALEEACCRAGADVHAVIATLIDEASKPGAQAPRDREMLSVPLVDLVKKIVDDHHARERADATSLVALARDAVAVDGASDARLAKIVALLETHFGELLPHLAFEERHVFPYVVALERAGLDGTPPPAALFATITEPIAEMIHEHETADHQLHDLRALAHDYVAPPTASDATRALYAALAEHERELVRHMHLEGNVLFPRAERLEQKVRAAFRSPRRRA</sequence>
<evidence type="ECO:0000256" key="2">
    <source>
        <dbReference type="ARBA" id="ARBA00022490"/>
    </source>
</evidence>
<proteinExistence type="predicted"/>
<evidence type="ECO:0000256" key="3">
    <source>
        <dbReference type="ARBA" id="ARBA00022723"/>
    </source>
</evidence>
<dbReference type="InterPro" id="IPR012312">
    <property type="entry name" value="Hemerythrin-like"/>
</dbReference>
<keyword evidence="4" id="KW-0408">Iron</keyword>
<dbReference type="AlphaFoldDB" id="A0A0F6YMA3"/>
<evidence type="ECO:0000256" key="4">
    <source>
        <dbReference type="ARBA" id="ARBA00023004"/>
    </source>
</evidence>
<dbReference type="KEGG" id="samy:DB32_007921"/>
<keyword evidence="2" id="KW-0963">Cytoplasm</keyword>
<dbReference type="GO" id="GO:0005737">
    <property type="term" value="C:cytoplasm"/>
    <property type="evidence" value="ECO:0007669"/>
    <property type="project" value="UniProtKB-SubCell"/>
</dbReference>
<accession>A0A0F6YMA3</accession>
<dbReference type="STRING" id="927083.DB32_007921"/>
<dbReference type="Pfam" id="PF01814">
    <property type="entry name" value="Hemerythrin"/>
    <property type="match status" value="1"/>
</dbReference>
<dbReference type="Pfam" id="PF04405">
    <property type="entry name" value="ScdA_N"/>
    <property type="match status" value="1"/>
</dbReference>
<protein>
    <submittedName>
        <fullName evidence="6">Nitric oxide-dependent regulator DnrN or NorA</fullName>
    </submittedName>
</protein>
<dbReference type="PANTHER" id="PTHR36438">
    <property type="entry name" value="IRON-SULFUR CLUSTER REPAIR PROTEIN YTFE"/>
    <property type="match status" value="1"/>
</dbReference>
<dbReference type="Gene3D" id="1.20.120.520">
    <property type="entry name" value="nmb1532 protein domain like"/>
    <property type="match status" value="1"/>
</dbReference>
<evidence type="ECO:0000256" key="1">
    <source>
        <dbReference type="ARBA" id="ARBA00004496"/>
    </source>
</evidence>
<evidence type="ECO:0000313" key="6">
    <source>
        <dbReference type="EMBL" id="AKF10772.1"/>
    </source>
</evidence>
<name>A0A0F6YMA3_9BACT</name>
<organism evidence="6 7">
    <name type="scientific">Sandaracinus amylolyticus</name>
    <dbReference type="NCBI Taxonomy" id="927083"/>
    <lineage>
        <taxon>Bacteria</taxon>
        <taxon>Pseudomonadati</taxon>
        <taxon>Myxococcota</taxon>
        <taxon>Polyangia</taxon>
        <taxon>Polyangiales</taxon>
        <taxon>Sandaracinaceae</taxon>
        <taxon>Sandaracinus</taxon>
    </lineage>
</organism>
<evidence type="ECO:0000259" key="5">
    <source>
        <dbReference type="Pfam" id="PF01814"/>
    </source>
</evidence>
<feature type="domain" description="Hemerythrin-like" evidence="5">
    <location>
        <begin position="88"/>
        <end position="238"/>
    </location>
</feature>
<evidence type="ECO:0000313" key="7">
    <source>
        <dbReference type="Proteomes" id="UP000034883"/>
    </source>
</evidence>
<dbReference type="Proteomes" id="UP000034883">
    <property type="component" value="Chromosome"/>
</dbReference>
<dbReference type="PANTHER" id="PTHR36438:SF1">
    <property type="entry name" value="IRON-SULFUR CLUSTER REPAIR PROTEIN YTFE"/>
    <property type="match status" value="1"/>
</dbReference>
<dbReference type="GO" id="GO:0046872">
    <property type="term" value="F:metal ion binding"/>
    <property type="evidence" value="ECO:0007669"/>
    <property type="project" value="UniProtKB-KW"/>
</dbReference>